<gene>
    <name evidence="1" type="ORF">JG688_00011215</name>
</gene>
<dbReference type="AlphaFoldDB" id="A0A8J5IKF5"/>
<dbReference type="EMBL" id="JAENGY010000769">
    <property type="protein sequence ID" value="KAG6956913.1"/>
    <property type="molecule type" value="Genomic_DNA"/>
</dbReference>
<keyword evidence="2" id="KW-1185">Reference proteome</keyword>
<name>A0A8J5IKF5_9STRA</name>
<evidence type="ECO:0000313" key="2">
    <source>
        <dbReference type="Proteomes" id="UP000709295"/>
    </source>
</evidence>
<dbReference type="PANTHER" id="PTHR40866:SF1">
    <property type="entry name" value="BED-TYPE DOMAIN-CONTAINING PROTEIN"/>
    <property type="match status" value="1"/>
</dbReference>
<comment type="caution">
    <text evidence="1">The sequence shown here is derived from an EMBL/GenBank/DDBJ whole genome shotgun (WGS) entry which is preliminary data.</text>
</comment>
<evidence type="ECO:0000313" key="1">
    <source>
        <dbReference type="EMBL" id="KAG6956913.1"/>
    </source>
</evidence>
<organism evidence="1 2">
    <name type="scientific">Phytophthora aleatoria</name>
    <dbReference type="NCBI Taxonomy" id="2496075"/>
    <lineage>
        <taxon>Eukaryota</taxon>
        <taxon>Sar</taxon>
        <taxon>Stramenopiles</taxon>
        <taxon>Oomycota</taxon>
        <taxon>Peronosporomycetes</taxon>
        <taxon>Peronosporales</taxon>
        <taxon>Peronosporaceae</taxon>
        <taxon>Phytophthora</taxon>
    </lineage>
</organism>
<reference evidence="1" key="1">
    <citation type="submission" date="2021-01" db="EMBL/GenBank/DDBJ databases">
        <title>Phytophthora aleatoria, a newly-described species from Pinus radiata is distinct from Phytophthora cactorum isolates based on comparative genomics.</title>
        <authorList>
            <person name="Mcdougal R."/>
            <person name="Panda P."/>
            <person name="Williams N."/>
            <person name="Studholme D.J."/>
        </authorList>
    </citation>
    <scope>NUCLEOTIDE SEQUENCE</scope>
    <source>
        <strain evidence="1">NZFS 4037</strain>
    </source>
</reference>
<dbReference type="Proteomes" id="UP000709295">
    <property type="component" value="Unassembled WGS sequence"/>
</dbReference>
<proteinExistence type="predicted"/>
<accession>A0A8J5IKF5</accession>
<dbReference type="PANTHER" id="PTHR40866">
    <property type="entry name" value="BED-TYPE DOMAIN-CONTAINING PROTEIN"/>
    <property type="match status" value="1"/>
</dbReference>
<protein>
    <submittedName>
        <fullName evidence="1">Uncharacterized protein</fullName>
    </submittedName>
</protein>
<sequence>MLEATAAQTGSILNFIRQSSQNLFGWMVWIVQCNLPLSFCESREARLYSNLDLISEERFRAGMDGMVMAVERSIASGLPARFGIMHDGWTHASEHYVAVMVPLLNEVEDDLSAESYHDFLATMPPRDYEVQLEHCRFVAGDNCSVYRRLATLMEVPLVGCASHRLNLAVQDDLRVHEQDLAAVQALMIKLRTLTQSAKLRPVIRQETRWGSTIAMVKRYFELLEFVDVEDVDIMELLPAPAANKRLRILPDFESGCGRMLRGKADRLTRAEKAALHPFGVATSNNARENPEEEQESFVERLRKRRRLCEEQVEYEQMKSILPTSNVVERFFSVARVTCGHQRHGLLPRTLETILFLRENRAYASPVGSLQ</sequence>